<dbReference type="OrthoDB" id="6597836at2759"/>
<proteinExistence type="predicted"/>
<feature type="domain" description="RNase H type-1" evidence="1">
    <location>
        <begin position="298"/>
        <end position="433"/>
    </location>
</feature>
<dbReference type="PANTHER" id="PTHR33481">
    <property type="entry name" value="REVERSE TRANSCRIPTASE"/>
    <property type="match status" value="1"/>
</dbReference>
<dbReference type="InterPro" id="IPR012337">
    <property type="entry name" value="RNaseH-like_sf"/>
</dbReference>
<dbReference type="Pfam" id="PF00078">
    <property type="entry name" value="RVT_1"/>
    <property type="match status" value="1"/>
</dbReference>
<evidence type="ECO:0000259" key="1">
    <source>
        <dbReference type="PROSITE" id="PS50879"/>
    </source>
</evidence>
<dbReference type="GO" id="GO:0003676">
    <property type="term" value="F:nucleic acid binding"/>
    <property type="evidence" value="ECO:0007669"/>
    <property type="project" value="InterPro"/>
</dbReference>
<dbReference type="InterPro" id="IPR000477">
    <property type="entry name" value="RT_dom"/>
</dbReference>
<comment type="caution">
    <text evidence="2">The sequence shown here is derived from an EMBL/GenBank/DDBJ whole genome shotgun (WGS) entry which is preliminary data.</text>
</comment>
<protein>
    <submittedName>
        <fullName evidence="2">Putative RNA-directed DNA polymerase</fullName>
    </submittedName>
</protein>
<dbReference type="GO" id="GO:0004523">
    <property type="term" value="F:RNA-DNA hybrid ribonuclease activity"/>
    <property type="evidence" value="ECO:0007669"/>
    <property type="project" value="InterPro"/>
</dbReference>
<feature type="non-terminal residue" evidence="2">
    <location>
        <position position="1"/>
    </location>
</feature>
<reference evidence="2 3" key="1">
    <citation type="submission" date="2019-08" db="EMBL/GenBank/DDBJ databases">
        <title>Whole genome of Aphis craccivora.</title>
        <authorList>
            <person name="Voronova N.V."/>
            <person name="Shulinski R.S."/>
            <person name="Bandarenka Y.V."/>
            <person name="Zhorov D.G."/>
            <person name="Warner D."/>
        </authorList>
    </citation>
    <scope>NUCLEOTIDE SEQUENCE [LARGE SCALE GENOMIC DNA]</scope>
    <source>
        <strain evidence="2">180601</strain>
        <tissue evidence="2">Whole Body</tissue>
    </source>
</reference>
<dbReference type="GO" id="GO:0003964">
    <property type="term" value="F:RNA-directed DNA polymerase activity"/>
    <property type="evidence" value="ECO:0007669"/>
    <property type="project" value="UniProtKB-KW"/>
</dbReference>
<dbReference type="AlphaFoldDB" id="A0A6G0VVD3"/>
<evidence type="ECO:0000313" key="2">
    <source>
        <dbReference type="EMBL" id="KAF0711072.1"/>
    </source>
</evidence>
<keyword evidence="3" id="KW-1185">Reference proteome</keyword>
<dbReference type="PROSITE" id="PS50879">
    <property type="entry name" value="RNASE_H_1"/>
    <property type="match status" value="1"/>
</dbReference>
<dbReference type="PANTHER" id="PTHR33481:SF1">
    <property type="entry name" value="ENDONUCLEASE_EXONUCLEASE_PHOSPHATASE DOMAIN-CONTAINING PROTEIN-RELATED"/>
    <property type="match status" value="1"/>
</dbReference>
<dbReference type="Gene3D" id="3.30.420.10">
    <property type="entry name" value="Ribonuclease H-like superfamily/Ribonuclease H"/>
    <property type="match status" value="1"/>
</dbReference>
<keyword evidence="2" id="KW-0808">Transferase</keyword>
<keyword evidence="2" id="KW-0695">RNA-directed DNA polymerase</keyword>
<organism evidence="2 3">
    <name type="scientific">Aphis craccivora</name>
    <name type="common">Cowpea aphid</name>
    <dbReference type="NCBI Taxonomy" id="307492"/>
    <lineage>
        <taxon>Eukaryota</taxon>
        <taxon>Metazoa</taxon>
        <taxon>Ecdysozoa</taxon>
        <taxon>Arthropoda</taxon>
        <taxon>Hexapoda</taxon>
        <taxon>Insecta</taxon>
        <taxon>Pterygota</taxon>
        <taxon>Neoptera</taxon>
        <taxon>Paraneoptera</taxon>
        <taxon>Hemiptera</taxon>
        <taxon>Sternorrhyncha</taxon>
        <taxon>Aphidomorpha</taxon>
        <taxon>Aphidoidea</taxon>
        <taxon>Aphididae</taxon>
        <taxon>Aphidini</taxon>
        <taxon>Aphis</taxon>
        <taxon>Aphis</taxon>
    </lineage>
</organism>
<dbReference type="EMBL" id="VUJU01011416">
    <property type="protein sequence ID" value="KAF0711072.1"/>
    <property type="molecule type" value="Genomic_DNA"/>
</dbReference>
<dbReference type="InterPro" id="IPR036397">
    <property type="entry name" value="RNaseH_sf"/>
</dbReference>
<gene>
    <name evidence="2" type="ORF">FWK35_00031180</name>
</gene>
<sequence>SYWPSTWKNGTVIPIPKHVNDKFKPEGYRPITLLNTLCKILEKIINYRLTWILEKHKYLSKQQFGFRKNKTLTSPRHMTTWIHNILIQLNQVLCKGKILNLITNFLKDRTFKVKANNYLSKEFLQENGVPQGSALSILGLFFDCRHTWKTHIHYLKTSTNQSLNILKIHSHTSWGGDSRTLIKIHKSIIQSKIYYGSNIYKTASQSILKTIDSTDNTGLRLAIGAFRSSPIYSIYNTAGEPILEIKRNDLSLKYTTRSYISNNILLSPENTELFDELEKNSINLDELILREELTIPPWTSTYDINTELSSLLKTQTSPEIYQRYFLSILENYKEYQEVYTDASKPQRPTTAILEAIKIIIDDEHLNHIICSDLLGTLNSIKNQFKPEDLAIKILNKLNEAISKNKRITLMWVPGHIDIKGNELADKQSKIAATNSQLKTIPGASYRDIKKHINNITNKKWLNTWNQQATKLTQ</sequence>
<dbReference type="SUPFAM" id="SSF53098">
    <property type="entry name" value="Ribonuclease H-like"/>
    <property type="match status" value="1"/>
</dbReference>
<evidence type="ECO:0000313" key="3">
    <source>
        <dbReference type="Proteomes" id="UP000478052"/>
    </source>
</evidence>
<name>A0A6G0VVD3_APHCR</name>
<dbReference type="InterPro" id="IPR002156">
    <property type="entry name" value="RNaseH_domain"/>
</dbReference>
<dbReference type="Proteomes" id="UP000478052">
    <property type="component" value="Unassembled WGS sequence"/>
</dbReference>
<accession>A0A6G0VVD3</accession>
<keyword evidence="2" id="KW-0548">Nucleotidyltransferase</keyword>
<feature type="non-terminal residue" evidence="2">
    <location>
        <position position="473"/>
    </location>
</feature>